<dbReference type="CDD" id="cd00093">
    <property type="entry name" value="HTH_XRE"/>
    <property type="match status" value="1"/>
</dbReference>
<dbReference type="AlphaFoldDB" id="A0A4Y1YP49"/>
<evidence type="ECO:0000313" key="2">
    <source>
        <dbReference type="EMBL" id="BBL35774.1"/>
    </source>
</evidence>
<dbReference type="SUPFAM" id="SSF47413">
    <property type="entry name" value="lambda repressor-like DNA-binding domains"/>
    <property type="match status" value="1"/>
</dbReference>
<dbReference type="Pfam" id="PF13744">
    <property type="entry name" value="HTH_37"/>
    <property type="match status" value="1"/>
</dbReference>
<dbReference type="KEGG" id="nst:Nstercoris_02050"/>
<evidence type="ECO:0000259" key="1">
    <source>
        <dbReference type="PROSITE" id="PS50943"/>
    </source>
</evidence>
<keyword evidence="3" id="KW-1185">Reference proteome</keyword>
<dbReference type="SMART" id="SM00530">
    <property type="entry name" value="HTH_XRE"/>
    <property type="match status" value="1"/>
</dbReference>
<evidence type="ECO:0000313" key="3">
    <source>
        <dbReference type="Proteomes" id="UP000316473"/>
    </source>
</evidence>
<dbReference type="GO" id="GO:0003677">
    <property type="term" value="F:DNA binding"/>
    <property type="evidence" value="ECO:0007669"/>
    <property type="project" value="InterPro"/>
</dbReference>
<dbReference type="InterPro" id="IPR039554">
    <property type="entry name" value="HigA2-like_HTH"/>
</dbReference>
<feature type="domain" description="HTH cro/C1-type" evidence="1">
    <location>
        <begin position="32"/>
        <end position="87"/>
    </location>
</feature>
<reference evidence="2 3" key="1">
    <citation type="submission" date="2019-06" db="EMBL/GenBank/DDBJ databases">
        <title>Nitrosomonas stercoris KYUHI-S whole genome shotgun sequence.</title>
        <authorList>
            <person name="Nakagawa T."/>
            <person name="Tsuchiya Y."/>
            <person name="Takahashi R."/>
        </authorList>
    </citation>
    <scope>NUCLEOTIDE SEQUENCE [LARGE SCALE GENOMIC DNA]</scope>
    <source>
        <strain evidence="2 3">KYUHI-S</strain>
    </source>
</reference>
<gene>
    <name evidence="2" type="ORF">Nstercoris_02050</name>
</gene>
<dbReference type="PROSITE" id="PS50943">
    <property type="entry name" value="HTH_CROC1"/>
    <property type="match status" value="1"/>
</dbReference>
<proteinExistence type="predicted"/>
<accession>A0A4Y1YP49</accession>
<organism evidence="2 3">
    <name type="scientific">Nitrosomonas stercoris</name>
    <dbReference type="NCBI Taxonomy" id="1444684"/>
    <lineage>
        <taxon>Bacteria</taxon>
        <taxon>Pseudomonadati</taxon>
        <taxon>Pseudomonadota</taxon>
        <taxon>Betaproteobacteria</taxon>
        <taxon>Nitrosomonadales</taxon>
        <taxon>Nitrosomonadaceae</taxon>
        <taxon>Nitrosomonas</taxon>
    </lineage>
</organism>
<dbReference type="Gene3D" id="1.10.260.40">
    <property type="entry name" value="lambda repressor-like DNA-binding domains"/>
    <property type="match status" value="1"/>
</dbReference>
<sequence length="93" mass="10303">MSEKFESVWDAIENTPQQATSMKMRSQLLIILQKHLKNSGLTQSKAAKLLGVTQPRISDLMRGKIDLFSLESLIDMVASIGLKVEISVEEDAA</sequence>
<dbReference type="EMBL" id="AP019755">
    <property type="protein sequence ID" value="BBL35774.1"/>
    <property type="molecule type" value="Genomic_DNA"/>
</dbReference>
<name>A0A4Y1YP49_9PROT</name>
<dbReference type="InterPro" id="IPR010982">
    <property type="entry name" value="Lambda_DNA-bd_dom_sf"/>
</dbReference>
<dbReference type="InterPro" id="IPR001387">
    <property type="entry name" value="Cro/C1-type_HTH"/>
</dbReference>
<dbReference type="Proteomes" id="UP000316473">
    <property type="component" value="Chromosome"/>
</dbReference>
<protein>
    <recommendedName>
        <fullName evidence="1">HTH cro/C1-type domain-containing protein</fullName>
    </recommendedName>
</protein>